<gene>
    <name evidence="1" type="ORF">L345_17154</name>
</gene>
<sequence length="82" mass="9282">MSSLIRTPGSPEAPGIRMLNDRREILQLFGLSKVFFLLKELEITSGSTQWGKSVSHLIIHLELRKVTEGKFCKCLAWGKCFC</sequence>
<protein>
    <submittedName>
        <fullName evidence="1">Uncharacterized protein</fullName>
    </submittedName>
</protein>
<evidence type="ECO:0000313" key="2">
    <source>
        <dbReference type="Proteomes" id="UP000018936"/>
    </source>
</evidence>
<dbReference type="AlphaFoldDB" id="V8N4C3"/>
<feature type="non-terminal residue" evidence="1">
    <location>
        <position position="1"/>
    </location>
</feature>
<comment type="caution">
    <text evidence="1">The sequence shown here is derived from an EMBL/GenBank/DDBJ whole genome shotgun (WGS) entry which is preliminary data.</text>
</comment>
<keyword evidence="2" id="KW-1185">Reference proteome</keyword>
<dbReference type="Proteomes" id="UP000018936">
    <property type="component" value="Unassembled WGS sequence"/>
</dbReference>
<name>V8N4C3_OPHHA</name>
<dbReference type="EMBL" id="AZIM01009682">
    <property type="protein sequence ID" value="ETE57134.1"/>
    <property type="molecule type" value="Genomic_DNA"/>
</dbReference>
<accession>V8N4C3</accession>
<proteinExistence type="predicted"/>
<organism evidence="1 2">
    <name type="scientific">Ophiophagus hannah</name>
    <name type="common">King cobra</name>
    <name type="synonym">Naja hannah</name>
    <dbReference type="NCBI Taxonomy" id="8665"/>
    <lineage>
        <taxon>Eukaryota</taxon>
        <taxon>Metazoa</taxon>
        <taxon>Chordata</taxon>
        <taxon>Craniata</taxon>
        <taxon>Vertebrata</taxon>
        <taxon>Euteleostomi</taxon>
        <taxon>Lepidosauria</taxon>
        <taxon>Squamata</taxon>
        <taxon>Bifurcata</taxon>
        <taxon>Unidentata</taxon>
        <taxon>Episquamata</taxon>
        <taxon>Toxicofera</taxon>
        <taxon>Serpentes</taxon>
        <taxon>Colubroidea</taxon>
        <taxon>Elapidae</taxon>
        <taxon>Elapinae</taxon>
        <taxon>Ophiophagus</taxon>
    </lineage>
</organism>
<evidence type="ECO:0000313" key="1">
    <source>
        <dbReference type="EMBL" id="ETE57134.1"/>
    </source>
</evidence>
<reference evidence="1 2" key="1">
    <citation type="journal article" date="2013" name="Proc. Natl. Acad. Sci. U.S.A.">
        <title>The king cobra genome reveals dynamic gene evolution and adaptation in the snake venom system.</title>
        <authorList>
            <person name="Vonk F.J."/>
            <person name="Casewell N.R."/>
            <person name="Henkel C.V."/>
            <person name="Heimberg A.M."/>
            <person name="Jansen H.J."/>
            <person name="McCleary R.J."/>
            <person name="Kerkkamp H.M."/>
            <person name="Vos R.A."/>
            <person name="Guerreiro I."/>
            <person name="Calvete J.J."/>
            <person name="Wuster W."/>
            <person name="Woods A.E."/>
            <person name="Logan J.M."/>
            <person name="Harrison R.A."/>
            <person name="Castoe T.A."/>
            <person name="de Koning A.P."/>
            <person name="Pollock D.D."/>
            <person name="Yandell M."/>
            <person name="Calderon D."/>
            <person name="Renjifo C."/>
            <person name="Currier R.B."/>
            <person name="Salgado D."/>
            <person name="Pla D."/>
            <person name="Sanz L."/>
            <person name="Hyder A.S."/>
            <person name="Ribeiro J.M."/>
            <person name="Arntzen J.W."/>
            <person name="van den Thillart G.E."/>
            <person name="Boetzer M."/>
            <person name="Pirovano W."/>
            <person name="Dirks R.P."/>
            <person name="Spaink H.P."/>
            <person name="Duboule D."/>
            <person name="McGlinn E."/>
            <person name="Kini R.M."/>
            <person name="Richardson M.K."/>
        </authorList>
    </citation>
    <scope>NUCLEOTIDE SEQUENCE</scope>
    <source>
        <tissue evidence="1">Blood</tissue>
    </source>
</reference>